<dbReference type="RefSeq" id="WP_079688680.1">
    <property type="nucleotide sequence ID" value="NZ_FUZU01000003.1"/>
</dbReference>
<organism evidence="2 3">
    <name type="scientific">Ohtaekwangia koreensis</name>
    <dbReference type="NCBI Taxonomy" id="688867"/>
    <lineage>
        <taxon>Bacteria</taxon>
        <taxon>Pseudomonadati</taxon>
        <taxon>Bacteroidota</taxon>
        <taxon>Cytophagia</taxon>
        <taxon>Cytophagales</taxon>
        <taxon>Fulvivirgaceae</taxon>
        <taxon>Ohtaekwangia</taxon>
    </lineage>
</organism>
<feature type="region of interest" description="Disordered" evidence="1">
    <location>
        <begin position="204"/>
        <end position="255"/>
    </location>
</feature>
<accession>A0A1T5M280</accession>
<evidence type="ECO:0000256" key="1">
    <source>
        <dbReference type="SAM" id="MobiDB-lite"/>
    </source>
</evidence>
<proteinExistence type="predicted"/>
<gene>
    <name evidence="2" type="ORF">SAMN05660236_4126</name>
</gene>
<dbReference type="EMBL" id="FUZU01000003">
    <property type="protein sequence ID" value="SKC82253.1"/>
    <property type="molecule type" value="Genomic_DNA"/>
</dbReference>
<dbReference type="Proteomes" id="UP000190961">
    <property type="component" value="Unassembled WGS sequence"/>
</dbReference>
<keyword evidence="3" id="KW-1185">Reference proteome</keyword>
<reference evidence="2 3" key="1">
    <citation type="submission" date="2017-02" db="EMBL/GenBank/DDBJ databases">
        <authorList>
            <person name="Peterson S.W."/>
        </authorList>
    </citation>
    <scope>NUCLEOTIDE SEQUENCE [LARGE SCALE GENOMIC DNA]</scope>
    <source>
        <strain evidence="2 3">DSM 25262</strain>
    </source>
</reference>
<feature type="compositionally biased region" description="Basic and acidic residues" evidence="1">
    <location>
        <begin position="241"/>
        <end position="255"/>
    </location>
</feature>
<dbReference type="AlphaFoldDB" id="A0A1T5M280"/>
<protein>
    <recommendedName>
        <fullName evidence="4">Tetratricopeptide repeat-containing protein</fullName>
    </recommendedName>
</protein>
<dbReference type="STRING" id="688867.SAMN05660236_4126"/>
<evidence type="ECO:0000313" key="3">
    <source>
        <dbReference type="Proteomes" id="UP000190961"/>
    </source>
</evidence>
<name>A0A1T5M280_9BACT</name>
<dbReference type="OrthoDB" id="594666at2"/>
<feature type="compositionally biased region" description="Basic and acidic residues" evidence="1">
    <location>
        <begin position="204"/>
        <end position="223"/>
    </location>
</feature>
<evidence type="ECO:0008006" key="4">
    <source>
        <dbReference type="Google" id="ProtNLM"/>
    </source>
</evidence>
<evidence type="ECO:0000313" key="2">
    <source>
        <dbReference type="EMBL" id="SKC82253.1"/>
    </source>
</evidence>
<sequence length="343" mass="38833">MTSVEKDLFIKVLNRYSDSSVEEAKEVLSLKESFPYSQLLHALSARLAKDHGFSSHQSELQIAAVYAADRGVLKEVMTEETIQLQYPEKTSIVSDDHTVVVSPSFTVASRTTGESNLAEEVMHDLERLHQLRHNFEMLFDDHQPTAQSNVVEAVEKEEEPEVEEVQKDTAKSKKERIKELAKATLAKSEPEETKSKKERIIELAKASQEKGDDTPETEPEPKTKGRKKKSENSGEELIEEIANKEELSPEGDKQKEQLEIIEQFIKIQPSITQTKEKPFTPPSGDLSTIKTGEFGDNIVSETLVEILVKQGKKDKAIEVLKKLIWKFPQKKAYFAAQIEDLRK</sequence>